<dbReference type="PANTHER" id="PTHR12468">
    <property type="entry name" value="GPI MANNOSYLTRANSFERASE 2"/>
    <property type="match status" value="1"/>
</dbReference>
<dbReference type="Proteomes" id="UP001500540">
    <property type="component" value="Unassembled WGS sequence"/>
</dbReference>
<keyword evidence="5" id="KW-0808">Transferase</keyword>
<comment type="subcellular location">
    <subcellularLocation>
        <location evidence="1">Endoplasmic reticulum membrane</location>
        <topology evidence="1">Multi-pass membrane protein</topology>
    </subcellularLocation>
</comment>
<organism evidence="11 12">
    <name type="scientific">Microbacterium kribbense</name>
    <dbReference type="NCBI Taxonomy" id="433645"/>
    <lineage>
        <taxon>Bacteria</taxon>
        <taxon>Bacillati</taxon>
        <taxon>Actinomycetota</taxon>
        <taxon>Actinomycetes</taxon>
        <taxon>Micrococcales</taxon>
        <taxon>Microbacteriaceae</taxon>
        <taxon>Microbacterium</taxon>
    </lineage>
</organism>
<evidence type="ECO:0000256" key="8">
    <source>
        <dbReference type="ARBA" id="ARBA00022989"/>
    </source>
</evidence>
<keyword evidence="9 10" id="KW-0472">Membrane</keyword>
<feature type="transmembrane region" description="Helical" evidence="10">
    <location>
        <begin position="126"/>
        <end position="149"/>
    </location>
</feature>
<feature type="transmembrane region" description="Helical" evidence="10">
    <location>
        <begin position="169"/>
        <end position="198"/>
    </location>
</feature>
<evidence type="ECO:0000256" key="10">
    <source>
        <dbReference type="SAM" id="Phobius"/>
    </source>
</evidence>
<comment type="pathway">
    <text evidence="2">Glycolipid biosynthesis; glycosylphosphatidylinositol-anchor biosynthesis.</text>
</comment>
<feature type="transmembrane region" description="Helical" evidence="10">
    <location>
        <begin position="345"/>
        <end position="368"/>
    </location>
</feature>
<keyword evidence="8 10" id="KW-1133">Transmembrane helix</keyword>
<evidence type="ECO:0000256" key="5">
    <source>
        <dbReference type="ARBA" id="ARBA00022679"/>
    </source>
</evidence>
<accession>A0ABP7GRJ3</accession>
<keyword evidence="3" id="KW-0337">GPI-anchor biosynthesis</keyword>
<dbReference type="RefSeq" id="WP_344783305.1">
    <property type="nucleotide sequence ID" value="NZ_BAABAF010000007.1"/>
</dbReference>
<evidence type="ECO:0000256" key="1">
    <source>
        <dbReference type="ARBA" id="ARBA00004477"/>
    </source>
</evidence>
<evidence type="ECO:0000313" key="11">
    <source>
        <dbReference type="EMBL" id="GAA3768267.1"/>
    </source>
</evidence>
<keyword evidence="7" id="KW-0256">Endoplasmic reticulum</keyword>
<evidence type="ECO:0000313" key="12">
    <source>
        <dbReference type="Proteomes" id="UP001500540"/>
    </source>
</evidence>
<dbReference type="PANTHER" id="PTHR12468:SF2">
    <property type="entry name" value="GPI MANNOSYLTRANSFERASE 2"/>
    <property type="match status" value="1"/>
</dbReference>
<evidence type="ECO:0000256" key="6">
    <source>
        <dbReference type="ARBA" id="ARBA00022692"/>
    </source>
</evidence>
<keyword evidence="12" id="KW-1185">Reference proteome</keyword>
<evidence type="ECO:0000256" key="9">
    <source>
        <dbReference type="ARBA" id="ARBA00023136"/>
    </source>
</evidence>
<evidence type="ECO:0000256" key="4">
    <source>
        <dbReference type="ARBA" id="ARBA00022676"/>
    </source>
</evidence>
<feature type="transmembrane region" description="Helical" evidence="10">
    <location>
        <begin position="98"/>
        <end position="119"/>
    </location>
</feature>
<gene>
    <name evidence="11" type="ORF">GCM10022240_20890</name>
</gene>
<evidence type="ECO:0000256" key="3">
    <source>
        <dbReference type="ARBA" id="ARBA00022502"/>
    </source>
</evidence>
<feature type="transmembrane region" description="Helical" evidence="10">
    <location>
        <begin position="210"/>
        <end position="230"/>
    </location>
</feature>
<sequence length="373" mass="41291">MTPRALVRWTTGWRLLALVALAAVAQRLMTLTVMGAYSGWHRLPRLLMTWDAGWYREIVESGYQLATPGHEKSNLAFFPLFPALAKLVTFVPGAGPGFALLGIAFVASIVAAIPIFLIGRQLHSPAVGWILTLMWGALPQSFVLVMGYPEGLFTAATAFALWYMIRRQPLGAGAAALVAGLLRPSALPLIAVVMVWCLVHVWRDQRRWRWVVGGLLAPSGMAAYLVYVTLRTGELTGYFQVQSHWNLRFGKPWELLSQSIHYLTTPTTMLVAIEFYIPIVAAFAALTVLLAGRVRQKDYGWIVLYTVLSSAMILTRSTFFWSESRQFLPLFPLLLPLATIRTSRWAWALVLIGATFASAAFGATFLLAGQYSV</sequence>
<feature type="transmembrane region" description="Helical" evidence="10">
    <location>
        <begin position="269"/>
        <end position="290"/>
    </location>
</feature>
<keyword evidence="4" id="KW-0328">Glycosyltransferase</keyword>
<proteinExistence type="predicted"/>
<dbReference type="InterPro" id="IPR007315">
    <property type="entry name" value="PIG-V/Gpi18"/>
</dbReference>
<name>A0ABP7GRJ3_9MICO</name>
<comment type="caution">
    <text evidence="11">The sequence shown here is derived from an EMBL/GenBank/DDBJ whole genome shotgun (WGS) entry which is preliminary data.</text>
</comment>
<evidence type="ECO:0000256" key="7">
    <source>
        <dbReference type="ARBA" id="ARBA00022824"/>
    </source>
</evidence>
<dbReference type="EMBL" id="BAABAF010000007">
    <property type="protein sequence ID" value="GAA3768267.1"/>
    <property type="molecule type" value="Genomic_DNA"/>
</dbReference>
<keyword evidence="6 10" id="KW-0812">Transmembrane</keyword>
<feature type="transmembrane region" description="Helical" evidence="10">
    <location>
        <begin position="302"/>
        <end position="321"/>
    </location>
</feature>
<reference evidence="12" key="1">
    <citation type="journal article" date="2019" name="Int. J. Syst. Evol. Microbiol.">
        <title>The Global Catalogue of Microorganisms (GCM) 10K type strain sequencing project: providing services to taxonomists for standard genome sequencing and annotation.</title>
        <authorList>
            <consortium name="The Broad Institute Genomics Platform"/>
            <consortium name="The Broad Institute Genome Sequencing Center for Infectious Disease"/>
            <person name="Wu L."/>
            <person name="Ma J."/>
        </authorList>
    </citation>
    <scope>NUCLEOTIDE SEQUENCE [LARGE SCALE GENOMIC DNA]</scope>
    <source>
        <strain evidence="12">JCM 16950</strain>
    </source>
</reference>
<protein>
    <submittedName>
        <fullName evidence="11">Glycosyltransferase family 39 protein</fullName>
    </submittedName>
</protein>
<evidence type="ECO:0000256" key="2">
    <source>
        <dbReference type="ARBA" id="ARBA00004687"/>
    </source>
</evidence>